<evidence type="ECO:0000256" key="4">
    <source>
        <dbReference type="ARBA" id="ARBA00022691"/>
    </source>
</evidence>
<dbReference type="GO" id="GO:0008168">
    <property type="term" value="F:methyltransferase activity"/>
    <property type="evidence" value="ECO:0007669"/>
    <property type="project" value="UniProtKB-KW"/>
</dbReference>
<dbReference type="InterPro" id="IPR012340">
    <property type="entry name" value="NA-bd_OB-fold"/>
</dbReference>
<dbReference type="InterPro" id="IPR030390">
    <property type="entry name" value="MeTrfase_TrmA_AS"/>
</dbReference>
<evidence type="ECO:0000256" key="3">
    <source>
        <dbReference type="ARBA" id="ARBA00022679"/>
    </source>
</evidence>
<gene>
    <name evidence="9" type="ORF">ABID16_003512</name>
</gene>
<keyword evidence="1" id="KW-0479">Metal-binding</keyword>
<evidence type="ECO:0000256" key="7">
    <source>
        <dbReference type="PROSITE-ProRule" id="PRU10015"/>
    </source>
</evidence>
<dbReference type="SUPFAM" id="SSF53335">
    <property type="entry name" value="S-adenosyl-L-methionine-dependent methyltransferases"/>
    <property type="match status" value="1"/>
</dbReference>
<feature type="binding site" evidence="6">
    <location>
        <position position="280"/>
    </location>
    <ligand>
        <name>S-adenosyl-L-methionine</name>
        <dbReference type="ChEBI" id="CHEBI:59789"/>
    </ligand>
</feature>
<dbReference type="PANTHER" id="PTHR11061">
    <property type="entry name" value="RNA M5U METHYLTRANSFERASE"/>
    <property type="match status" value="1"/>
</dbReference>
<dbReference type="PANTHER" id="PTHR11061:SF49">
    <property type="entry name" value="23S RRNA (URACIL(1939)-C(5))-METHYLTRANSFERASE RLMD"/>
    <property type="match status" value="1"/>
</dbReference>
<dbReference type="SUPFAM" id="SSF50249">
    <property type="entry name" value="Nucleic acid-binding proteins"/>
    <property type="match status" value="1"/>
</dbReference>
<dbReference type="PROSITE" id="PS01230">
    <property type="entry name" value="TRMA_1"/>
    <property type="match status" value="1"/>
</dbReference>
<evidence type="ECO:0000256" key="1">
    <source>
        <dbReference type="ARBA" id="ARBA00022485"/>
    </source>
</evidence>
<keyword evidence="10" id="KW-1185">Reference proteome</keyword>
<protein>
    <submittedName>
        <fullName evidence="9">23S rRNA (Uracil1939-C5)-methyltransferase</fullName>
        <ecNumber evidence="9">2.1.1.190</ecNumber>
    </submittedName>
</protein>
<comment type="caution">
    <text evidence="9">The sequence shown here is derived from an EMBL/GenBank/DDBJ whole genome shotgun (WGS) entry which is preliminary data.</text>
</comment>
<keyword evidence="1" id="KW-0004">4Fe-4S</keyword>
<dbReference type="RefSeq" id="WP_354557656.1">
    <property type="nucleotide sequence ID" value="NZ_JBEPMB010000006.1"/>
</dbReference>
<dbReference type="InterPro" id="IPR010280">
    <property type="entry name" value="U5_MeTrfase_fam"/>
</dbReference>
<keyword evidence="3 6" id="KW-0808">Transferase</keyword>
<evidence type="ECO:0000313" key="10">
    <source>
        <dbReference type="Proteomes" id="UP001549047"/>
    </source>
</evidence>
<evidence type="ECO:0000259" key="8">
    <source>
        <dbReference type="Pfam" id="PF01938"/>
    </source>
</evidence>
<feature type="domain" description="TRAM" evidence="8">
    <location>
        <begin position="4"/>
        <end position="45"/>
    </location>
</feature>
<feature type="binding site" evidence="6">
    <location>
        <position position="253"/>
    </location>
    <ligand>
        <name>S-adenosyl-L-methionine</name>
        <dbReference type="ChEBI" id="CHEBI:59789"/>
    </ligand>
</feature>
<keyword evidence="2 6" id="KW-0489">Methyltransferase</keyword>
<sequence>MSAITLDITRLGAEGDGIAETANGPVYVPFSHPGDRLKVAVEKSQGTIMAITEPSPDRIAPVCRHFGPDGENGACGGCSLQHVDPALYAEFKRGLVVNALRSKGIDVEVGALIAAHPGERRRAVFAARKTEKELLLGFNQAGSHHIVNISECAVLKPSIVARLEDIRIVGRALAPNAEAFRMAVLETLTGLDISVEGMPKLSDQQRQSAIAIILKLRGIARVSVDGEILIEPTRPIVRFGDIEASPPAGGFTQATVEAEEAMAELVSGIVGKAKAVADLFAGSGTFALRLAQQSKVHAVEGDAPSVAALEQAARKRQGLKPLTTERRDLFRRPMMASELKHFDAVVFDPPRAGAESQSKELARSTVRKIAAVSCNPLTLARDLSILVAGGYRVVAVTPIDQFLWSPHVEVVAALERPKK</sequence>
<keyword evidence="5" id="KW-0411">Iron-sulfur</keyword>
<dbReference type="Gene3D" id="2.40.50.140">
    <property type="entry name" value="Nucleic acid-binding proteins"/>
    <property type="match status" value="1"/>
</dbReference>
<dbReference type="InterPro" id="IPR002792">
    <property type="entry name" value="TRAM_dom"/>
</dbReference>
<dbReference type="InterPro" id="IPR029063">
    <property type="entry name" value="SAM-dependent_MTases_sf"/>
</dbReference>
<dbReference type="Proteomes" id="UP001549047">
    <property type="component" value="Unassembled WGS sequence"/>
</dbReference>
<dbReference type="CDD" id="cd02440">
    <property type="entry name" value="AdoMet_MTases"/>
    <property type="match status" value="1"/>
</dbReference>
<dbReference type="PROSITE" id="PS51687">
    <property type="entry name" value="SAM_MT_RNA_M5U"/>
    <property type="match status" value="1"/>
</dbReference>
<evidence type="ECO:0000256" key="2">
    <source>
        <dbReference type="ARBA" id="ARBA00022603"/>
    </source>
</evidence>
<dbReference type="EC" id="2.1.1.190" evidence="9"/>
<comment type="similarity">
    <text evidence="6">Belongs to the class I-like SAM-binding methyltransferase superfamily. RNA M5U methyltransferase family.</text>
</comment>
<dbReference type="Gene3D" id="3.40.50.150">
    <property type="entry name" value="Vaccinia Virus protein VP39"/>
    <property type="match status" value="1"/>
</dbReference>
<dbReference type="EMBL" id="JBEPMB010000006">
    <property type="protein sequence ID" value="MET3615169.1"/>
    <property type="molecule type" value="Genomic_DNA"/>
</dbReference>
<name>A0ABV2J5Q2_9HYPH</name>
<keyword evidence="4 6" id="KW-0949">S-adenosyl-L-methionine</keyword>
<feature type="binding site" evidence="6">
    <location>
        <position position="348"/>
    </location>
    <ligand>
        <name>S-adenosyl-L-methionine</name>
        <dbReference type="ChEBI" id="CHEBI:59789"/>
    </ligand>
</feature>
<keyword evidence="1" id="KW-0408">Iron</keyword>
<proteinExistence type="inferred from homology"/>
<evidence type="ECO:0000313" key="9">
    <source>
        <dbReference type="EMBL" id="MET3615169.1"/>
    </source>
</evidence>
<organism evidence="9 10">
    <name type="scientific">Rhizobium aquaticum</name>
    <dbReference type="NCBI Taxonomy" id="1549636"/>
    <lineage>
        <taxon>Bacteria</taxon>
        <taxon>Pseudomonadati</taxon>
        <taxon>Pseudomonadota</taxon>
        <taxon>Alphaproteobacteria</taxon>
        <taxon>Hyphomicrobiales</taxon>
        <taxon>Rhizobiaceae</taxon>
        <taxon>Rhizobium/Agrobacterium group</taxon>
        <taxon>Rhizobium</taxon>
    </lineage>
</organism>
<feature type="binding site" evidence="6">
    <location>
        <position position="300"/>
    </location>
    <ligand>
        <name>S-adenosyl-L-methionine</name>
        <dbReference type="ChEBI" id="CHEBI:59789"/>
    </ligand>
</feature>
<dbReference type="Pfam" id="PF05958">
    <property type="entry name" value="tRNA_U5-meth_tr"/>
    <property type="match status" value="1"/>
</dbReference>
<accession>A0ABV2J5Q2</accession>
<feature type="active site" evidence="7">
    <location>
        <position position="374"/>
    </location>
</feature>
<evidence type="ECO:0000256" key="6">
    <source>
        <dbReference type="PROSITE-ProRule" id="PRU01024"/>
    </source>
</evidence>
<dbReference type="Pfam" id="PF01938">
    <property type="entry name" value="TRAM"/>
    <property type="match status" value="1"/>
</dbReference>
<evidence type="ECO:0000256" key="5">
    <source>
        <dbReference type="ARBA" id="ARBA00023014"/>
    </source>
</evidence>
<reference evidence="9 10" key="1">
    <citation type="submission" date="2024-06" db="EMBL/GenBank/DDBJ databases">
        <title>Genomic Encyclopedia of Type Strains, Phase IV (KMG-IV): sequencing the most valuable type-strain genomes for metagenomic binning, comparative biology and taxonomic classification.</title>
        <authorList>
            <person name="Goeker M."/>
        </authorList>
    </citation>
    <scope>NUCLEOTIDE SEQUENCE [LARGE SCALE GENOMIC DNA]</scope>
    <source>
        <strain evidence="9 10">DSM 29780</strain>
    </source>
</reference>
<feature type="active site" description="Nucleophile" evidence="6">
    <location>
        <position position="374"/>
    </location>
</feature>
<dbReference type="GO" id="GO:0032259">
    <property type="term" value="P:methylation"/>
    <property type="evidence" value="ECO:0007669"/>
    <property type="project" value="UniProtKB-KW"/>
</dbReference>
<dbReference type="Gene3D" id="2.40.50.1070">
    <property type="match status" value="1"/>
</dbReference>